<protein>
    <recommendedName>
        <fullName evidence="2">NAD-dependent epimerase/dehydratase domain-containing protein</fullName>
    </recommendedName>
</protein>
<name>A0A1G1YG44_9BACT</name>
<dbReference type="SUPFAM" id="SSF51735">
    <property type="entry name" value="NAD(P)-binding Rossmann-fold domains"/>
    <property type="match status" value="1"/>
</dbReference>
<dbReference type="Pfam" id="PF01370">
    <property type="entry name" value="Epimerase"/>
    <property type="match status" value="1"/>
</dbReference>
<dbReference type="Gene3D" id="3.90.25.10">
    <property type="entry name" value="UDP-galactose 4-epimerase, domain 1"/>
    <property type="match status" value="1"/>
</dbReference>
<evidence type="ECO:0000313" key="4">
    <source>
        <dbReference type="Proteomes" id="UP000177310"/>
    </source>
</evidence>
<dbReference type="EMBL" id="MHIL01000020">
    <property type="protein sequence ID" value="OGY51302.1"/>
    <property type="molecule type" value="Genomic_DNA"/>
</dbReference>
<dbReference type="Gene3D" id="3.40.50.720">
    <property type="entry name" value="NAD(P)-binding Rossmann-like Domain"/>
    <property type="match status" value="1"/>
</dbReference>
<dbReference type="Proteomes" id="UP000177310">
    <property type="component" value="Unassembled WGS sequence"/>
</dbReference>
<dbReference type="InterPro" id="IPR036291">
    <property type="entry name" value="NAD(P)-bd_dom_sf"/>
</dbReference>
<evidence type="ECO:0000259" key="2">
    <source>
        <dbReference type="Pfam" id="PF01370"/>
    </source>
</evidence>
<organism evidence="3 4">
    <name type="scientific">Candidatus Buchananbacteria bacterium RIFCSPHIGHO2_02_FULL_56_16</name>
    <dbReference type="NCBI Taxonomy" id="1797542"/>
    <lineage>
        <taxon>Bacteria</taxon>
        <taxon>Candidatus Buchananiibacteriota</taxon>
    </lineage>
</organism>
<sequence length="335" mass="37264">MSQILTQKTNQAAPKRILIFGGAGFLGANVVRHCLEQAPEATITVVDSLEPAMKSTTDSLKSVADRITFIKGDIRDAGLLKQVVPGADMIFNCAAQTSHPKSFEDPVFDTEVNCIGNLRLLTAIRDYNRDATVVYPSSSTVIGKAIGDVIDESHGEKPLDIYSTNKGVAEKYYRVFHKVYDIKTVVLRFANLYGPYGKNDPAFGFVNYFIGQANEGKPITIYGEGGQTRNVMFVDDATNIMWQAAFRPELIGEVYFAAHHDHHSVKEIAEAIVETFGHGRIEYVPWPDLRQRIEIEKVLISSARLHGLTGWRPKHSLREGLALTKQRIESEQRNG</sequence>
<evidence type="ECO:0000313" key="3">
    <source>
        <dbReference type="EMBL" id="OGY51302.1"/>
    </source>
</evidence>
<dbReference type="STRING" id="1797542.A3J59_02425"/>
<evidence type="ECO:0000256" key="1">
    <source>
        <dbReference type="ARBA" id="ARBA00007637"/>
    </source>
</evidence>
<dbReference type="PANTHER" id="PTHR43000">
    <property type="entry name" value="DTDP-D-GLUCOSE 4,6-DEHYDRATASE-RELATED"/>
    <property type="match status" value="1"/>
</dbReference>
<comment type="similarity">
    <text evidence="1">Belongs to the NAD(P)-dependent epimerase/dehydratase family.</text>
</comment>
<feature type="domain" description="NAD-dependent epimerase/dehydratase" evidence="2">
    <location>
        <begin position="17"/>
        <end position="250"/>
    </location>
</feature>
<proteinExistence type="inferred from homology"/>
<dbReference type="InterPro" id="IPR001509">
    <property type="entry name" value="Epimerase_deHydtase"/>
</dbReference>
<comment type="caution">
    <text evidence="3">The sequence shown here is derived from an EMBL/GenBank/DDBJ whole genome shotgun (WGS) entry which is preliminary data.</text>
</comment>
<gene>
    <name evidence="3" type="ORF">A3J59_02425</name>
</gene>
<dbReference type="AlphaFoldDB" id="A0A1G1YG44"/>
<reference evidence="3 4" key="1">
    <citation type="journal article" date="2016" name="Nat. Commun.">
        <title>Thousands of microbial genomes shed light on interconnected biogeochemical processes in an aquifer system.</title>
        <authorList>
            <person name="Anantharaman K."/>
            <person name="Brown C.T."/>
            <person name="Hug L.A."/>
            <person name="Sharon I."/>
            <person name="Castelle C.J."/>
            <person name="Probst A.J."/>
            <person name="Thomas B.C."/>
            <person name="Singh A."/>
            <person name="Wilkins M.J."/>
            <person name="Karaoz U."/>
            <person name="Brodie E.L."/>
            <person name="Williams K.H."/>
            <person name="Hubbard S.S."/>
            <person name="Banfield J.F."/>
        </authorList>
    </citation>
    <scope>NUCLEOTIDE SEQUENCE [LARGE SCALE GENOMIC DNA]</scope>
</reference>
<accession>A0A1G1YG44</accession>